<dbReference type="PROSITE" id="PS50112">
    <property type="entry name" value="PAS"/>
    <property type="match status" value="1"/>
</dbReference>
<evidence type="ECO:0000313" key="11">
    <source>
        <dbReference type="EMBL" id="KFA91761.1"/>
    </source>
</evidence>
<evidence type="ECO:0000259" key="9">
    <source>
        <dbReference type="PROSITE" id="PS50112"/>
    </source>
</evidence>
<keyword evidence="7" id="KW-1133">Transmembrane helix</keyword>
<dbReference type="Pfam" id="PF01590">
    <property type="entry name" value="GAF"/>
    <property type="match status" value="1"/>
</dbReference>
<keyword evidence="5" id="KW-0418">Kinase</keyword>
<keyword evidence="7" id="KW-0812">Transmembrane</keyword>
<dbReference type="AlphaFoldDB" id="A0A084STH6"/>
<dbReference type="InterPro" id="IPR050736">
    <property type="entry name" value="Sensor_HK_Regulatory"/>
</dbReference>
<dbReference type="InterPro" id="IPR036097">
    <property type="entry name" value="HisK_dim/P_sf"/>
</dbReference>
<dbReference type="SMART" id="SM00065">
    <property type="entry name" value="GAF"/>
    <property type="match status" value="1"/>
</dbReference>
<dbReference type="SMART" id="SM00387">
    <property type="entry name" value="HATPase_c"/>
    <property type="match status" value="1"/>
</dbReference>
<evidence type="ECO:0000256" key="2">
    <source>
        <dbReference type="ARBA" id="ARBA00012438"/>
    </source>
</evidence>
<proteinExistence type="predicted"/>
<keyword evidence="7" id="KW-0472">Membrane</keyword>
<evidence type="ECO:0000256" key="6">
    <source>
        <dbReference type="ARBA" id="ARBA00023012"/>
    </source>
</evidence>
<feature type="transmembrane region" description="Helical" evidence="7">
    <location>
        <begin position="183"/>
        <end position="205"/>
    </location>
</feature>
<dbReference type="GO" id="GO:0000155">
    <property type="term" value="F:phosphorelay sensor kinase activity"/>
    <property type="evidence" value="ECO:0007669"/>
    <property type="project" value="InterPro"/>
</dbReference>
<dbReference type="InterPro" id="IPR029016">
    <property type="entry name" value="GAF-like_dom_sf"/>
</dbReference>
<keyword evidence="6" id="KW-0902">Two-component regulatory system</keyword>
<reference evidence="11 12" key="1">
    <citation type="submission" date="2014-07" db="EMBL/GenBank/DDBJ databases">
        <title>Draft Genome Sequence of Gephyronic Acid Producer, Cystobacter violaceus Strain Cb vi76.</title>
        <authorList>
            <person name="Stevens D.C."/>
            <person name="Young J."/>
            <person name="Carmichael R."/>
            <person name="Tan J."/>
            <person name="Taylor R.E."/>
        </authorList>
    </citation>
    <scope>NUCLEOTIDE SEQUENCE [LARGE SCALE GENOMIC DNA]</scope>
    <source>
        <strain evidence="11 12">Cb vi76</strain>
    </source>
</reference>
<evidence type="ECO:0000256" key="7">
    <source>
        <dbReference type="SAM" id="Phobius"/>
    </source>
</evidence>
<feature type="domain" description="PAS" evidence="9">
    <location>
        <begin position="219"/>
        <end position="292"/>
    </location>
</feature>
<dbReference type="EMBL" id="JPMI01000129">
    <property type="protein sequence ID" value="KFA91761.1"/>
    <property type="molecule type" value="Genomic_DNA"/>
</dbReference>
<dbReference type="InterPro" id="IPR004358">
    <property type="entry name" value="Sig_transdc_His_kin-like_C"/>
</dbReference>
<dbReference type="Pfam" id="PF00512">
    <property type="entry name" value="HisKA"/>
    <property type="match status" value="1"/>
</dbReference>
<dbReference type="Gene3D" id="3.30.450.20">
    <property type="entry name" value="PAS domain"/>
    <property type="match status" value="1"/>
</dbReference>
<dbReference type="InterPro" id="IPR035965">
    <property type="entry name" value="PAS-like_dom_sf"/>
</dbReference>
<dbReference type="CDD" id="cd00130">
    <property type="entry name" value="PAS"/>
    <property type="match status" value="1"/>
</dbReference>
<dbReference type="PANTHER" id="PTHR43711">
    <property type="entry name" value="TWO-COMPONENT HISTIDINE KINASE"/>
    <property type="match status" value="1"/>
</dbReference>
<evidence type="ECO:0000313" key="12">
    <source>
        <dbReference type="Proteomes" id="UP000028547"/>
    </source>
</evidence>
<organism evidence="11 12">
    <name type="scientific">Archangium violaceum Cb vi76</name>
    <dbReference type="NCBI Taxonomy" id="1406225"/>
    <lineage>
        <taxon>Bacteria</taxon>
        <taxon>Pseudomonadati</taxon>
        <taxon>Myxococcota</taxon>
        <taxon>Myxococcia</taxon>
        <taxon>Myxococcales</taxon>
        <taxon>Cystobacterineae</taxon>
        <taxon>Archangiaceae</taxon>
        <taxon>Archangium</taxon>
    </lineage>
</organism>
<dbReference type="InterPro" id="IPR000700">
    <property type="entry name" value="PAS-assoc_C"/>
</dbReference>
<dbReference type="SMART" id="SM00091">
    <property type="entry name" value="PAS"/>
    <property type="match status" value="1"/>
</dbReference>
<dbReference type="InterPro" id="IPR005467">
    <property type="entry name" value="His_kinase_dom"/>
</dbReference>
<dbReference type="Gene3D" id="3.30.450.40">
    <property type="match status" value="1"/>
</dbReference>
<dbReference type="EC" id="2.7.13.3" evidence="2"/>
<dbReference type="Gene3D" id="1.10.287.130">
    <property type="match status" value="1"/>
</dbReference>
<dbReference type="InterPro" id="IPR000014">
    <property type="entry name" value="PAS"/>
</dbReference>
<evidence type="ECO:0000256" key="3">
    <source>
        <dbReference type="ARBA" id="ARBA00022553"/>
    </source>
</evidence>
<keyword evidence="4" id="KW-0808">Transferase</keyword>
<dbReference type="PROSITE" id="PS50109">
    <property type="entry name" value="HIS_KIN"/>
    <property type="match status" value="1"/>
</dbReference>
<dbReference type="SMART" id="SM00388">
    <property type="entry name" value="HisKA"/>
    <property type="match status" value="1"/>
</dbReference>
<evidence type="ECO:0000259" key="10">
    <source>
        <dbReference type="PROSITE" id="PS50113"/>
    </source>
</evidence>
<dbReference type="Gene3D" id="3.30.565.10">
    <property type="entry name" value="Histidine kinase-like ATPase, C-terminal domain"/>
    <property type="match status" value="1"/>
</dbReference>
<dbReference type="InterPro" id="IPR003594">
    <property type="entry name" value="HATPase_dom"/>
</dbReference>
<dbReference type="RefSeq" id="WP_043397218.1">
    <property type="nucleotide sequence ID" value="NZ_JPMI01000129.1"/>
</dbReference>
<sequence length="760" mass="84820">MRRPWTFTRRIAVGFSASLAVALAIAAITALALGSVLTGGEHVSERGLRHRLAVEQLRRAFSDKLASQHAHEATGEPSHQEEARQARLQFQALLRLLRSQEEHQQERGLLDGLEQAERAHEEATRVLGEARSRGLSEQELAVLSGGREEARHQAYEALDWLAWYTEATFNEQAIRADQAERRAFWLIILVATLGLLVAMGLAWVLTRALWPLHHEARASEARFRLLVEGVKDYALYMLDPKGRVVSWNPGAERIHGWRAEEVIGRTGDVFYTPEARAAGQPRGDMERAAREGRLEWEAPGLRKDGSRFWAESLLTALRSADGRLEGFAVLTRDSSERKRLERAQHLFVEAERLFLTEKDPDQAVAELARLLVPEVADGCLLFLLSPEGELVPRAVTHVSPQKERLLWELIRLSGGPRRGRPHGAWQVLLSGRTERILEMSREFLEEASAEDPVYLERMRELEGASLLLVPLRAMGHSVGVLMLVSHRPERRFTETDQVFVEELAGRTALSLENARLLREAQAALELIGVAAHDLGNPLQALQLMLGKLRRQPPSEHEKLREVLTAAVRHTQRLGRLLHNLLDLSRLSSGRMELEVGEVDLAELAREAVERHAEQAAEAGSRVVLDVAPGVVGRWDRLRLERVLTNLLSNAFKHGKGQPIELRVERTDGHGRLSVRDHGPGIPEAQQRTIFERFKKAPAQGEKKEGFGLGLYIVRQLVEAHGGSVLVESREGEGATFTVELPLGAASREVDASAQPPGMVH</sequence>
<dbReference type="CDD" id="cd00075">
    <property type="entry name" value="HATPase"/>
    <property type="match status" value="1"/>
</dbReference>
<comment type="catalytic activity">
    <reaction evidence="1">
        <text>ATP + protein L-histidine = ADP + protein N-phospho-L-histidine.</text>
        <dbReference type="EC" id="2.7.13.3"/>
    </reaction>
</comment>
<accession>A0A084STH6</accession>
<dbReference type="PROSITE" id="PS50113">
    <property type="entry name" value="PAC"/>
    <property type="match status" value="1"/>
</dbReference>
<feature type="domain" description="PAC" evidence="10">
    <location>
        <begin position="294"/>
        <end position="346"/>
    </location>
</feature>
<dbReference type="InterPro" id="IPR013656">
    <property type="entry name" value="PAS_4"/>
</dbReference>
<evidence type="ECO:0000256" key="5">
    <source>
        <dbReference type="ARBA" id="ARBA00022777"/>
    </source>
</evidence>
<dbReference type="Pfam" id="PF08448">
    <property type="entry name" value="PAS_4"/>
    <property type="match status" value="1"/>
</dbReference>
<dbReference type="FunFam" id="3.30.565.10:FF:000006">
    <property type="entry name" value="Sensor histidine kinase WalK"/>
    <property type="match status" value="1"/>
</dbReference>
<name>A0A084STH6_9BACT</name>
<dbReference type="InterPro" id="IPR003661">
    <property type="entry name" value="HisK_dim/P_dom"/>
</dbReference>
<dbReference type="Pfam" id="PF02518">
    <property type="entry name" value="HATPase_c"/>
    <property type="match status" value="1"/>
</dbReference>
<evidence type="ECO:0000259" key="8">
    <source>
        <dbReference type="PROSITE" id="PS50109"/>
    </source>
</evidence>
<evidence type="ECO:0000256" key="1">
    <source>
        <dbReference type="ARBA" id="ARBA00000085"/>
    </source>
</evidence>
<dbReference type="SUPFAM" id="SSF47384">
    <property type="entry name" value="Homodimeric domain of signal transducing histidine kinase"/>
    <property type="match status" value="1"/>
</dbReference>
<comment type="caution">
    <text evidence="11">The sequence shown here is derived from an EMBL/GenBank/DDBJ whole genome shotgun (WGS) entry which is preliminary data.</text>
</comment>
<dbReference type="NCBIfam" id="TIGR00229">
    <property type="entry name" value="sensory_box"/>
    <property type="match status" value="1"/>
</dbReference>
<feature type="domain" description="Histidine kinase" evidence="8">
    <location>
        <begin position="529"/>
        <end position="744"/>
    </location>
</feature>
<dbReference type="InterPro" id="IPR036890">
    <property type="entry name" value="HATPase_C_sf"/>
</dbReference>
<keyword evidence="3" id="KW-0597">Phosphoprotein</keyword>
<evidence type="ECO:0000256" key="4">
    <source>
        <dbReference type="ARBA" id="ARBA00022679"/>
    </source>
</evidence>
<dbReference type="PRINTS" id="PR00344">
    <property type="entry name" value="BCTRLSENSOR"/>
</dbReference>
<dbReference type="PANTHER" id="PTHR43711:SF1">
    <property type="entry name" value="HISTIDINE KINASE 1"/>
    <property type="match status" value="1"/>
</dbReference>
<dbReference type="SUPFAM" id="SSF55874">
    <property type="entry name" value="ATPase domain of HSP90 chaperone/DNA topoisomerase II/histidine kinase"/>
    <property type="match status" value="1"/>
</dbReference>
<dbReference type="SUPFAM" id="SSF55785">
    <property type="entry name" value="PYP-like sensor domain (PAS domain)"/>
    <property type="match status" value="1"/>
</dbReference>
<protein>
    <recommendedName>
        <fullName evidence="2">histidine kinase</fullName>
        <ecNumber evidence="2">2.7.13.3</ecNumber>
    </recommendedName>
</protein>
<dbReference type="InterPro" id="IPR003018">
    <property type="entry name" value="GAF"/>
</dbReference>
<dbReference type="CDD" id="cd00082">
    <property type="entry name" value="HisKA"/>
    <property type="match status" value="1"/>
</dbReference>
<dbReference type="SUPFAM" id="SSF55781">
    <property type="entry name" value="GAF domain-like"/>
    <property type="match status" value="1"/>
</dbReference>
<gene>
    <name evidence="11" type="ORF">Q664_19350</name>
</gene>
<dbReference type="Proteomes" id="UP000028547">
    <property type="component" value="Unassembled WGS sequence"/>
</dbReference>